<evidence type="ECO:0000313" key="2">
    <source>
        <dbReference type="Proteomes" id="UP000091956"/>
    </source>
</evidence>
<keyword evidence="2" id="KW-1185">Reference proteome</keyword>
<accession>A0A1B8GP63</accession>
<dbReference type="Proteomes" id="UP000091956">
    <property type="component" value="Unassembled WGS sequence"/>
</dbReference>
<sequence length="378" mass="42647">MDIPDVFPTPRERELWTKALQTPDQVTEAEKVIILRLADVATQAASVFKVSGLTPGELQSKALTTPESLTEEECHLISNRYHIWNPYQACANSIMHWSNEDQTAHWEALCAVATPRDDALSLAVGLRSDHFAAARMKKSREDMATHAQDIDRPCKWVRKLAGPPAQGEPTTSWGFVILSDSSIDSGCDDYSWNKFLSVMESCAEKSLKQMNGGMDIIPTKKFILADGHVSENNPEILRSNFQQRRLQQDILDTRILSNTFLLITPEVVTSCINTSTPWIWAYDADFVPSTATPPSLASGQEQERYQGRLRVSLYSLFTWFYAVRSEGLYGMSRFWEKAQNQGQIWSVATSLGRYHHPFVLLEKGSSYPWNAYELENGS</sequence>
<reference evidence="1 2" key="1">
    <citation type="submission" date="2016-03" db="EMBL/GenBank/DDBJ databases">
        <title>Comparative genomics of Pseudogymnoascus destructans, the fungus causing white-nose syndrome of bats.</title>
        <authorList>
            <person name="Palmer J.M."/>
            <person name="Drees K.P."/>
            <person name="Foster J.T."/>
            <person name="Lindner D.L."/>
        </authorList>
    </citation>
    <scope>NUCLEOTIDE SEQUENCE [LARGE SCALE GENOMIC DNA]</scope>
    <source>
        <strain evidence="1 2">UAMH 10579</strain>
    </source>
</reference>
<name>A0A1B8GP63_9PEZI</name>
<gene>
    <name evidence="1" type="ORF">VE01_04541</name>
</gene>
<dbReference type="AlphaFoldDB" id="A0A1B8GP63"/>
<organism evidence="1 2">
    <name type="scientific">Pseudogymnoascus verrucosus</name>
    <dbReference type="NCBI Taxonomy" id="342668"/>
    <lineage>
        <taxon>Eukaryota</taxon>
        <taxon>Fungi</taxon>
        <taxon>Dikarya</taxon>
        <taxon>Ascomycota</taxon>
        <taxon>Pezizomycotina</taxon>
        <taxon>Leotiomycetes</taxon>
        <taxon>Thelebolales</taxon>
        <taxon>Thelebolaceae</taxon>
        <taxon>Pseudogymnoascus</taxon>
    </lineage>
</organism>
<reference evidence="2" key="2">
    <citation type="journal article" date="2018" name="Nat. Commun.">
        <title>Extreme sensitivity to ultraviolet light in the fungal pathogen causing white-nose syndrome of bats.</title>
        <authorList>
            <person name="Palmer J.M."/>
            <person name="Drees K.P."/>
            <person name="Foster J.T."/>
            <person name="Lindner D.L."/>
        </authorList>
    </citation>
    <scope>NUCLEOTIDE SEQUENCE [LARGE SCALE GENOMIC DNA]</scope>
    <source>
        <strain evidence="2">UAMH 10579</strain>
    </source>
</reference>
<evidence type="ECO:0000313" key="1">
    <source>
        <dbReference type="EMBL" id="OBT97635.1"/>
    </source>
</evidence>
<protein>
    <submittedName>
        <fullName evidence="1">Uncharacterized protein</fullName>
    </submittedName>
</protein>
<dbReference type="EMBL" id="KV460221">
    <property type="protein sequence ID" value="OBT97635.1"/>
    <property type="molecule type" value="Genomic_DNA"/>
</dbReference>
<dbReference type="RefSeq" id="XP_018131368.1">
    <property type="nucleotide sequence ID" value="XM_018274013.2"/>
</dbReference>
<proteinExistence type="predicted"/>
<dbReference type="GeneID" id="28837927"/>